<dbReference type="AlphaFoldDB" id="A0A5E7ZKI5"/>
<proteinExistence type="predicted"/>
<gene>
    <name evidence="2" type="ORF">SPHINGO391_460137</name>
</gene>
<name>A0A5E7ZKI5_9SPHN</name>
<organism evidence="2 3">
    <name type="scientific">Sphingomonas aurantiaca</name>
    <dbReference type="NCBI Taxonomy" id="185949"/>
    <lineage>
        <taxon>Bacteria</taxon>
        <taxon>Pseudomonadati</taxon>
        <taxon>Pseudomonadota</taxon>
        <taxon>Alphaproteobacteria</taxon>
        <taxon>Sphingomonadales</taxon>
        <taxon>Sphingomonadaceae</taxon>
        <taxon>Sphingomonas</taxon>
    </lineage>
</organism>
<protein>
    <submittedName>
        <fullName evidence="2">Uncharacterized protein</fullName>
    </submittedName>
</protein>
<feature type="region of interest" description="Disordered" evidence="1">
    <location>
        <begin position="46"/>
        <end position="75"/>
    </location>
</feature>
<reference evidence="2 3" key="1">
    <citation type="submission" date="2019-09" db="EMBL/GenBank/DDBJ databases">
        <authorList>
            <person name="Dittami M. S."/>
        </authorList>
    </citation>
    <scope>NUCLEOTIDE SEQUENCE [LARGE SCALE GENOMIC DNA]</scope>
    <source>
        <strain evidence="2">SPHINGO391</strain>
    </source>
</reference>
<accession>A0A5E7ZKI5</accession>
<evidence type="ECO:0000313" key="3">
    <source>
        <dbReference type="Proteomes" id="UP000326857"/>
    </source>
</evidence>
<feature type="compositionally biased region" description="Polar residues" evidence="1">
    <location>
        <begin position="60"/>
        <end position="75"/>
    </location>
</feature>
<evidence type="ECO:0000313" key="2">
    <source>
        <dbReference type="EMBL" id="VVT19700.1"/>
    </source>
</evidence>
<sequence length="75" mass="7962">MQTARHCQSAMTRAPRRSRSCTFSRYTALEAIAQIVVEDDADAESFPQPVAGARPAALNGPQTVPSATSTAGWTP</sequence>
<dbReference type="EMBL" id="CABVLI010000041">
    <property type="protein sequence ID" value="VVT19700.1"/>
    <property type="molecule type" value="Genomic_DNA"/>
</dbReference>
<evidence type="ECO:0000256" key="1">
    <source>
        <dbReference type="SAM" id="MobiDB-lite"/>
    </source>
</evidence>
<dbReference type="Proteomes" id="UP000326857">
    <property type="component" value="Unassembled WGS sequence"/>
</dbReference>